<keyword evidence="1" id="KW-0732">Signal</keyword>
<dbReference type="PROSITE" id="PS51762">
    <property type="entry name" value="GH16_2"/>
    <property type="match status" value="1"/>
</dbReference>
<dbReference type="OrthoDB" id="4781at2759"/>
<dbReference type="PANTHER" id="PTHR10963">
    <property type="entry name" value="GLYCOSYL HYDROLASE-RELATED"/>
    <property type="match status" value="1"/>
</dbReference>
<evidence type="ECO:0000256" key="3">
    <source>
        <dbReference type="ARBA" id="ARBA00023295"/>
    </source>
</evidence>
<reference evidence="6" key="2">
    <citation type="submission" date="2015-01" db="EMBL/GenBank/DDBJ databases">
        <title>Evolutionary Origins and Diversification of the Mycorrhizal Mutualists.</title>
        <authorList>
            <consortium name="DOE Joint Genome Institute"/>
            <consortium name="Mycorrhizal Genomics Consortium"/>
            <person name="Kohler A."/>
            <person name="Kuo A."/>
            <person name="Nagy L.G."/>
            <person name="Floudas D."/>
            <person name="Copeland A."/>
            <person name="Barry K.W."/>
            <person name="Cichocki N."/>
            <person name="Veneault-Fourrey C."/>
            <person name="LaButti K."/>
            <person name="Lindquist E.A."/>
            <person name="Lipzen A."/>
            <person name="Lundell T."/>
            <person name="Morin E."/>
            <person name="Murat C."/>
            <person name="Riley R."/>
            <person name="Ohm R."/>
            <person name="Sun H."/>
            <person name="Tunlid A."/>
            <person name="Henrissat B."/>
            <person name="Grigoriev I.V."/>
            <person name="Hibbett D.S."/>
            <person name="Martin F."/>
        </authorList>
    </citation>
    <scope>NUCLEOTIDE SEQUENCE [LARGE SCALE GENOMIC DNA]</scope>
    <source>
        <strain evidence="6">MAFF 305830</strain>
    </source>
</reference>
<dbReference type="GO" id="GO:0005975">
    <property type="term" value="P:carbohydrate metabolic process"/>
    <property type="evidence" value="ECO:0007669"/>
    <property type="project" value="InterPro"/>
</dbReference>
<keyword evidence="3" id="KW-0326">Glycosidase</keyword>
<dbReference type="InterPro" id="IPR000757">
    <property type="entry name" value="Beta-glucanase-like"/>
</dbReference>
<dbReference type="Gene3D" id="2.60.120.200">
    <property type="match status" value="1"/>
</dbReference>
<reference evidence="5 6" key="1">
    <citation type="submission" date="2014-04" db="EMBL/GenBank/DDBJ databases">
        <authorList>
            <consortium name="DOE Joint Genome Institute"/>
            <person name="Kuo A."/>
            <person name="Zuccaro A."/>
            <person name="Kohler A."/>
            <person name="Nagy L.G."/>
            <person name="Floudas D."/>
            <person name="Copeland A."/>
            <person name="Barry K.W."/>
            <person name="Cichocki N."/>
            <person name="Veneault-Fourrey C."/>
            <person name="LaButti K."/>
            <person name="Lindquist E.A."/>
            <person name="Lipzen A."/>
            <person name="Lundell T."/>
            <person name="Morin E."/>
            <person name="Murat C."/>
            <person name="Sun H."/>
            <person name="Tunlid A."/>
            <person name="Henrissat B."/>
            <person name="Grigoriev I.V."/>
            <person name="Hibbett D.S."/>
            <person name="Martin F."/>
            <person name="Nordberg H.P."/>
            <person name="Cantor M.N."/>
            <person name="Hua S.X."/>
        </authorList>
    </citation>
    <scope>NUCLEOTIDE SEQUENCE [LARGE SCALE GENOMIC DNA]</scope>
    <source>
        <strain evidence="5 6">MAFF 305830</strain>
    </source>
</reference>
<keyword evidence="2 5" id="KW-0378">Hydrolase</keyword>
<dbReference type="InterPro" id="IPR050546">
    <property type="entry name" value="Glycosyl_Hydrlase_16"/>
</dbReference>
<evidence type="ECO:0000313" key="6">
    <source>
        <dbReference type="Proteomes" id="UP000054097"/>
    </source>
</evidence>
<proteinExistence type="predicted"/>
<gene>
    <name evidence="5" type="ORF">M408DRAFT_114310</name>
</gene>
<sequence>MANFLEFYVASNANQCGNTAPFCLGGCNPLWSNTLDSCRAMPICQDKTYTFAPGNPTVVNSTLYDGNSTKYEWTADAGMPLNTNNNGGELALILTQDGRAPKGTRLSTTDYVLYGTITATMKTTMWNGVVTAFITMSNVKDEIDWEWPGNHVNEAQSNFFFMGKVDYTAGNGATHGSLTDTYQNYHDYTIDWQPDTLKFLIDGQEVRSINKADTLIDGVYQYPTTPARVQLSVWAGGIEGSPQGVIDWAGGLIQYNEPDYVAFGNQYQALVSKVTVKCSTSSPLAITANTVSYQYGANDTSGVPTVYASNRTTLLSSGPLRRTFGWPMALLSLAGSAAVMSL</sequence>
<feature type="domain" description="GH16" evidence="4">
    <location>
        <begin position="45"/>
        <end position="257"/>
    </location>
</feature>
<evidence type="ECO:0000256" key="2">
    <source>
        <dbReference type="ARBA" id="ARBA00022801"/>
    </source>
</evidence>
<dbReference type="GO" id="GO:0016757">
    <property type="term" value="F:glycosyltransferase activity"/>
    <property type="evidence" value="ECO:0007669"/>
    <property type="project" value="TreeGrafter"/>
</dbReference>
<protein>
    <submittedName>
        <fullName evidence="5">Glycoside hydrolase family 16 protein</fullName>
    </submittedName>
</protein>
<evidence type="ECO:0000259" key="4">
    <source>
        <dbReference type="PROSITE" id="PS51762"/>
    </source>
</evidence>
<dbReference type="SUPFAM" id="SSF49899">
    <property type="entry name" value="Concanavalin A-like lectins/glucanases"/>
    <property type="match status" value="1"/>
</dbReference>
<dbReference type="GO" id="GO:0009277">
    <property type="term" value="C:fungal-type cell wall"/>
    <property type="evidence" value="ECO:0007669"/>
    <property type="project" value="TreeGrafter"/>
</dbReference>
<dbReference type="GO" id="GO:0004553">
    <property type="term" value="F:hydrolase activity, hydrolyzing O-glycosyl compounds"/>
    <property type="evidence" value="ECO:0007669"/>
    <property type="project" value="InterPro"/>
</dbReference>
<dbReference type="PANTHER" id="PTHR10963:SF22">
    <property type="entry name" value="GLYCOSIDASE CRH2-RELATED"/>
    <property type="match status" value="1"/>
</dbReference>
<dbReference type="InterPro" id="IPR013320">
    <property type="entry name" value="ConA-like_dom_sf"/>
</dbReference>
<accession>A0A0C2XKC0</accession>
<dbReference type="Proteomes" id="UP000054097">
    <property type="component" value="Unassembled WGS sequence"/>
</dbReference>
<evidence type="ECO:0000313" key="5">
    <source>
        <dbReference type="EMBL" id="KIM29492.1"/>
    </source>
</evidence>
<dbReference type="STRING" id="933852.A0A0C2XKC0"/>
<name>A0A0C2XKC0_SERVB</name>
<dbReference type="GO" id="GO:0031505">
    <property type="term" value="P:fungal-type cell wall organization"/>
    <property type="evidence" value="ECO:0007669"/>
    <property type="project" value="TreeGrafter"/>
</dbReference>
<dbReference type="AlphaFoldDB" id="A0A0C2XKC0"/>
<keyword evidence="6" id="KW-1185">Reference proteome</keyword>
<evidence type="ECO:0000256" key="1">
    <source>
        <dbReference type="ARBA" id="ARBA00022729"/>
    </source>
</evidence>
<dbReference type="Pfam" id="PF00722">
    <property type="entry name" value="Glyco_hydro_16"/>
    <property type="match status" value="1"/>
</dbReference>
<dbReference type="EMBL" id="KN824288">
    <property type="protein sequence ID" value="KIM29492.1"/>
    <property type="molecule type" value="Genomic_DNA"/>
</dbReference>
<organism evidence="5 6">
    <name type="scientific">Serendipita vermifera MAFF 305830</name>
    <dbReference type="NCBI Taxonomy" id="933852"/>
    <lineage>
        <taxon>Eukaryota</taxon>
        <taxon>Fungi</taxon>
        <taxon>Dikarya</taxon>
        <taxon>Basidiomycota</taxon>
        <taxon>Agaricomycotina</taxon>
        <taxon>Agaricomycetes</taxon>
        <taxon>Sebacinales</taxon>
        <taxon>Serendipitaceae</taxon>
        <taxon>Serendipita</taxon>
    </lineage>
</organism>
<dbReference type="HOGENOM" id="CLU_040459_1_0_1"/>